<keyword evidence="2" id="KW-0378">Hydrolase</keyword>
<dbReference type="SUPFAM" id="SSF55811">
    <property type="entry name" value="Nudix"/>
    <property type="match status" value="1"/>
</dbReference>
<proteinExistence type="predicted"/>
<dbReference type="RefSeq" id="WP_013216033.1">
    <property type="nucleotide sequence ID" value="NC_014313.1"/>
</dbReference>
<accession>D8JQC0</accession>
<dbReference type="InterPro" id="IPR000086">
    <property type="entry name" value="NUDIX_hydrolase_dom"/>
</dbReference>
<dbReference type="EMBL" id="CP002083">
    <property type="protein sequence ID" value="ADJ23874.1"/>
    <property type="molecule type" value="Genomic_DNA"/>
</dbReference>
<evidence type="ECO:0000259" key="1">
    <source>
        <dbReference type="PROSITE" id="PS51462"/>
    </source>
</evidence>
<dbReference type="Gene3D" id="3.90.79.10">
    <property type="entry name" value="Nucleoside Triphosphate Pyrophosphohydrolase"/>
    <property type="match status" value="1"/>
</dbReference>
<evidence type="ECO:0000313" key="2">
    <source>
        <dbReference type="EMBL" id="ADJ23874.1"/>
    </source>
</evidence>
<dbReference type="GO" id="GO:0016787">
    <property type="term" value="F:hydrolase activity"/>
    <property type="evidence" value="ECO:0007669"/>
    <property type="project" value="UniProtKB-KW"/>
</dbReference>
<dbReference type="CDD" id="cd02883">
    <property type="entry name" value="NUDIX_Hydrolase"/>
    <property type="match status" value="1"/>
</dbReference>
<dbReference type="eggNOG" id="COG0494">
    <property type="taxonomic scope" value="Bacteria"/>
</dbReference>
<feature type="domain" description="Nudix hydrolase" evidence="1">
    <location>
        <begin position="98"/>
        <end position="240"/>
    </location>
</feature>
<dbReference type="AlphaFoldDB" id="D8JQC0"/>
<dbReference type="KEGG" id="hdn:Hden_2075"/>
<dbReference type="HOGENOM" id="CLU_097891_0_0_5"/>
<dbReference type="Proteomes" id="UP000002033">
    <property type="component" value="Chromosome"/>
</dbReference>
<keyword evidence="3" id="KW-1185">Reference proteome</keyword>
<gene>
    <name evidence="2" type="ordered locus">Hden_2075</name>
</gene>
<reference evidence="3" key="1">
    <citation type="journal article" date="2011" name="J. Bacteriol.">
        <title>Genome sequences of eight morphologically diverse alphaproteobacteria.</title>
        <authorList>
            <consortium name="US DOE Joint Genome Institute"/>
            <person name="Brown P.J."/>
            <person name="Kysela D.T."/>
            <person name="Buechlein A."/>
            <person name="Hemmerich C."/>
            <person name="Brun Y.V."/>
        </authorList>
    </citation>
    <scope>NUCLEOTIDE SEQUENCE [LARGE SCALE GENOMIC DNA]</scope>
    <source>
        <strain evidence="3">ATCC 51888 / DSM 1869 / NCIB 11706 / TK 0415</strain>
    </source>
</reference>
<organism evidence="2 3">
    <name type="scientific">Hyphomicrobium denitrificans (strain ATCC 51888 / DSM 1869 / NCIMB 11706 / TK 0415)</name>
    <dbReference type="NCBI Taxonomy" id="582899"/>
    <lineage>
        <taxon>Bacteria</taxon>
        <taxon>Pseudomonadati</taxon>
        <taxon>Pseudomonadota</taxon>
        <taxon>Alphaproteobacteria</taxon>
        <taxon>Hyphomicrobiales</taxon>
        <taxon>Hyphomicrobiaceae</taxon>
        <taxon>Hyphomicrobium</taxon>
    </lineage>
</organism>
<dbReference type="STRING" id="582899.Hden_2075"/>
<dbReference type="OrthoDB" id="9806849at2"/>
<name>D8JQC0_HYPDA</name>
<dbReference type="PROSITE" id="PS51462">
    <property type="entry name" value="NUDIX"/>
    <property type="match status" value="1"/>
</dbReference>
<dbReference type="InterPro" id="IPR015797">
    <property type="entry name" value="NUDIX_hydrolase-like_dom_sf"/>
</dbReference>
<evidence type="ECO:0000313" key="3">
    <source>
        <dbReference type="Proteomes" id="UP000002033"/>
    </source>
</evidence>
<sequence length="247" mass="27146">MTQSEFDRVTRNDLDGVKKLSSCLLQVSSARWEFADDNASAIDAQWAEAQRANPNYFNGTIYLVDGVTISDGALRASLLRTDFKSYLYWRLAGFPDAGVLDGFGSALIRTQDGHIMLGRQRMGNVNGGQAYAPAGFIDEKDVGADGIIRIERSALREAAEETGVDPDALEKDDGYYLTRSRAQLSIGVPLRINMTAAEFVRRVEEHIRATSNSELDAIISVAGVSDIENLPMPRYMRVLMDALFAGI</sequence>
<protein>
    <submittedName>
        <fullName evidence="2">NUDIX hydrolase</fullName>
    </submittedName>
</protein>